<dbReference type="Pfam" id="PF14189">
    <property type="entry name" value="DUF4312"/>
    <property type="match status" value="1"/>
</dbReference>
<organism evidence="1 2">
    <name type="scientific">Granulicatella balaenopterae</name>
    <dbReference type="NCBI Taxonomy" id="137733"/>
    <lineage>
        <taxon>Bacteria</taxon>
        <taxon>Bacillati</taxon>
        <taxon>Bacillota</taxon>
        <taxon>Bacilli</taxon>
        <taxon>Lactobacillales</taxon>
        <taxon>Carnobacteriaceae</taxon>
        <taxon>Granulicatella</taxon>
    </lineage>
</organism>
<proteinExistence type="predicted"/>
<evidence type="ECO:0000313" key="1">
    <source>
        <dbReference type="EMBL" id="SER40163.1"/>
    </source>
</evidence>
<gene>
    <name evidence="1" type="ORF">SAMN05421767_1474</name>
</gene>
<reference evidence="1 2" key="1">
    <citation type="submission" date="2016-10" db="EMBL/GenBank/DDBJ databases">
        <authorList>
            <person name="de Groot N.N."/>
        </authorList>
    </citation>
    <scope>NUCLEOTIDE SEQUENCE [LARGE SCALE GENOMIC DNA]</scope>
    <source>
        <strain evidence="1 2">DSM 15827</strain>
    </source>
</reference>
<dbReference type="STRING" id="137733.SAMN05421767_1474"/>
<dbReference type="Proteomes" id="UP000198556">
    <property type="component" value="Unassembled WGS sequence"/>
</dbReference>
<dbReference type="RefSeq" id="WP_089747734.1">
    <property type="nucleotide sequence ID" value="NZ_FOGF01000047.1"/>
</dbReference>
<keyword evidence="2" id="KW-1185">Reference proteome</keyword>
<dbReference type="NCBIfam" id="TIGR03578">
    <property type="entry name" value="EF_0831"/>
    <property type="match status" value="1"/>
</dbReference>
<evidence type="ECO:0008006" key="3">
    <source>
        <dbReference type="Google" id="ProtNLM"/>
    </source>
</evidence>
<dbReference type="AlphaFoldDB" id="A0A1H9NXV1"/>
<dbReference type="OrthoDB" id="4202626at2"/>
<accession>A0A1H9NXV1</accession>
<evidence type="ECO:0000313" key="2">
    <source>
        <dbReference type="Proteomes" id="UP000198556"/>
    </source>
</evidence>
<dbReference type="EMBL" id="FOGF01000047">
    <property type="protein sequence ID" value="SER40163.1"/>
    <property type="molecule type" value="Genomic_DNA"/>
</dbReference>
<protein>
    <recommendedName>
        <fullName evidence="3">Cytoplasmic protein</fullName>
    </recommendedName>
</protein>
<name>A0A1H9NXV1_9LACT</name>
<sequence>MLQEIIQTVELSGKGETKKSAVASALNKIQSKILKDSEDAILRIEPLEIKSITISKKVTREKFLFIFFPRDKEEYYVDLVISVKIIKINISDIKVEN</sequence>
<dbReference type="InterPro" id="IPR020037">
    <property type="entry name" value="DUF4312"/>
</dbReference>